<evidence type="ECO:0000259" key="10">
    <source>
        <dbReference type="Pfam" id="PF21000"/>
    </source>
</evidence>
<dbReference type="Pfam" id="PF16099">
    <property type="entry name" value="RMI1_C"/>
    <property type="match status" value="1"/>
</dbReference>
<comment type="similarity">
    <text evidence="2">Belongs to the RMI1 family.</text>
</comment>
<dbReference type="PANTHER" id="PTHR14790:SF15">
    <property type="entry name" value="RECQ-MEDIATED GENOME INSTABILITY PROTEIN 1"/>
    <property type="match status" value="1"/>
</dbReference>
<keyword evidence="4" id="KW-0235">DNA replication</keyword>
<evidence type="ECO:0000259" key="8">
    <source>
        <dbReference type="Pfam" id="PF08585"/>
    </source>
</evidence>
<name>A0ABM1ZY37_AEDAL</name>
<evidence type="ECO:0000259" key="9">
    <source>
        <dbReference type="Pfam" id="PF16099"/>
    </source>
</evidence>
<feature type="region of interest" description="Disordered" evidence="7">
    <location>
        <begin position="325"/>
        <end position="359"/>
    </location>
</feature>
<evidence type="ECO:0000313" key="12">
    <source>
        <dbReference type="Proteomes" id="UP000069940"/>
    </source>
</evidence>
<dbReference type="Proteomes" id="UP000069940">
    <property type="component" value="Unassembled WGS sequence"/>
</dbReference>
<proteinExistence type="inferred from homology"/>
<feature type="compositionally biased region" description="Polar residues" evidence="7">
    <location>
        <begin position="325"/>
        <end position="334"/>
    </location>
</feature>
<comment type="subcellular location">
    <subcellularLocation>
        <location evidence="1">Nucleus</location>
    </subcellularLocation>
</comment>
<sequence length="636" mass="72443">MIQSEPSRAAQVKSRLLQSHNIKVLDEWLTGCVSFCLQENPKTSSEALFKFAFDQWVLADLQEIGVASLPETVETETKCFTLKGIFPLQLNYLMDISEPCYDQLRNLYNEKLDEADDEVQMRKNQTQHVRKRRMLKLELTDGKRTVIGMEHSPIASLNTKLPPGVKVLLSGPIRCINKVLFLEPKNVKILGGEVDTLLITNAFENILLKHLGQPLKSNPKTKYDEVVVTEKNPHSNYNNIPSVPMVFPSPAKPTLSRSSNNQYDDWEDDMFLGINLDGIETTGNANTSRNNKIKPPEQVPTVSTLMDDDDDLQIIELPGEEIMNHQVSSTKTSQPSPPATRPKRPTYRLPSFDEPDDDIDALNSLEDEIRNEQQQNQRAPYIDDDEMEIPESPPAVLNQQAKRPRTEVPASKPAKQSNTIHDSQQPSTSKTIDKCSVSALFGDCLDDVFEAEQIQPPSLFGRDSILSPRYQFQIEGYSLVTVDQISKLTDAERDQRTFVVFGEVENVSERIRIADDCWKLGIMVTDRSERVLAVRVHTTVTSKMVGYEASEIQQMKRAKDPQVMKLVEEMLTNFKNILQELRTFMRVRYHQGNDFPEIMELYECTRARVSVLTSKIHKEKLKHLLEIMPQEGDLER</sequence>
<evidence type="ECO:0000256" key="7">
    <source>
        <dbReference type="SAM" id="MobiDB-lite"/>
    </source>
</evidence>
<feature type="region of interest" description="Disordered" evidence="7">
    <location>
        <begin position="283"/>
        <end position="304"/>
    </location>
</feature>
<evidence type="ECO:0000256" key="2">
    <source>
        <dbReference type="ARBA" id="ARBA00006395"/>
    </source>
</evidence>
<dbReference type="InterPro" id="IPR049363">
    <property type="entry name" value="RMI1_N"/>
</dbReference>
<protein>
    <recommendedName>
        <fullName evidence="3">RecQ-mediated genome instability protein 1</fullName>
    </recommendedName>
</protein>
<dbReference type="InterPro" id="IPR032199">
    <property type="entry name" value="RMI1_C"/>
</dbReference>
<dbReference type="SMART" id="SM01161">
    <property type="entry name" value="DUF1767"/>
    <property type="match status" value="1"/>
</dbReference>
<dbReference type="InterPro" id="IPR013894">
    <property type="entry name" value="RMI1_OB"/>
</dbReference>
<evidence type="ECO:0000256" key="6">
    <source>
        <dbReference type="ARBA" id="ARBA00024977"/>
    </source>
</evidence>
<evidence type="ECO:0000256" key="1">
    <source>
        <dbReference type="ARBA" id="ARBA00004123"/>
    </source>
</evidence>
<comment type="function">
    <text evidence="6">Essential component of the RMI complex, a complex that plays an important role in the processing of homologous recombination intermediates to limit DNA crossover formation in cells. Promotes TOP3A binding to double Holliday junctions (DHJ) and hence stimulates TOP3A-mediated dissolution. Required for BLM phosphorylation during mitosis. Within the BLM complex, required for BLM and TOP3A stability.</text>
</comment>
<dbReference type="InterPro" id="IPR044881">
    <property type="entry name" value="RMI1_N_N_sf"/>
</dbReference>
<evidence type="ECO:0000256" key="3">
    <source>
        <dbReference type="ARBA" id="ARBA00018987"/>
    </source>
</evidence>
<feature type="domain" description="RecQ mediated genome instability protein 1 OB-fold" evidence="8">
    <location>
        <begin position="69"/>
        <end position="203"/>
    </location>
</feature>
<organism evidence="11 12">
    <name type="scientific">Aedes albopictus</name>
    <name type="common">Asian tiger mosquito</name>
    <name type="synonym">Stegomyia albopicta</name>
    <dbReference type="NCBI Taxonomy" id="7160"/>
    <lineage>
        <taxon>Eukaryota</taxon>
        <taxon>Metazoa</taxon>
        <taxon>Ecdysozoa</taxon>
        <taxon>Arthropoda</taxon>
        <taxon>Hexapoda</taxon>
        <taxon>Insecta</taxon>
        <taxon>Pterygota</taxon>
        <taxon>Neoptera</taxon>
        <taxon>Endopterygota</taxon>
        <taxon>Diptera</taxon>
        <taxon>Nematocera</taxon>
        <taxon>Culicoidea</taxon>
        <taxon>Culicidae</taxon>
        <taxon>Culicinae</taxon>
        <taxon>Aedini</taxon>
        <taxon>Aedes</taxon>
        <taxon>Stegomyia</taxon>
    </lineage>
</organism>
<dbReference type="Pfam" id="PF08585">
    <property type="entry name" value="RMI1_N_C"/>
    <property type="match status" value="1"/>
</dbReference>
<reference evidence="11" key="2">
    <citation type="submission" date="2025-05" db="UniProtKB">
        <authorList>
            <consortium name="EnsemblMetazoa"/>
        </authorList>
    </citation>
    <scope>IDENTIFICATION</scope>
    <source>
        <strain evidence="11">Foshan</strain>
    </source>
</reference>
<evidence type="ECO:0000256" key="4">
    <source>
        <dbReference type="ARBA" id="ARBA00022705"/>
    </source>
</evidence>
<dbReference type="RefSeq" id="XP_062698589.1">
    <property type="nucleotide sequence ID" value="XM_062842605.1"/>
</dbReference>
<dbReference type="GeneID" id="134284181"/>
<dbReference type="InterPro" id="IPR042470">
    <property type="entry name" value="RMI1_N_C_sf"/>
</dbReference>
<evidence type="ECO:0000313" key="11">
    <source>
        <dbReference type="EnsemblMetazoa" id="AALFPA23_022713.P33703"/>
    </source>
</evidence>
<dbReference type="Pfam" id="PF21000">
    <property type="entry name" value="RMI1_N_N"/>
    <property type="match status" value="1"/>
</dbReference>
<feature type="domain" description="RMI1 N-terminal" evidence="10">
    <location>
        <begin position="17"/>
        <end position="64"/>
    </location>
</feature>
<dbReference type="EnsemblMetazoa" id="AALFPA23_022713.R33703">
    <property type="protein sequence ID" value="AALFPA23_022713.P33703"/>
    <property type="gene ID" value="AALFPA23_022713"/>
</dbReference>
<dbReference type="Gene3D" id="1.10.8.1020">
    <property type="entry name" value="RecQ-mediated genome instability protein 1, N-terminal domain"/>
    <property type="match status" value="1"/>
</dbReference>
<feature type="domain" description="RecQ-mediated genome instability protein 1 C-terminal OB-fold" evidence="9">
    <location>
        <begin position="498"/>
        <end position="615"/>
    </location>
</feature>
<feature type="compositionally biased region" description="Polar residues" evidence="7">
    <location>
        <begin position="414"/>
        <end position="430"/>
    </location>
</feature>
<keyword evidence="12" id="KW-1185">Reference proteome</keyword>
<reference evidence="12" key="1">
    <citation type="journal article" date="2015" name="Proc. Natl. Acad. Sci. U.S.A.">
        <title>Genome sequence of the Asian Tiger mosquito, Aedes albopictus, reveals insights into its biology, genetics, and evolution.</title>
        <authorList>
            <person name="Chen X.G."/>
            <person name="Jiang X."/>
            <person name="Gu J."/>
            <person name="Xu M."/>
            <person name="Wu Y."/>
            <person name="Deng Y."/>
            <person name="Zhang C."/>
            <person name="Bonizzoni M."/>
            <person name="Dermauw W."/>
            <person name="Vontas J."/>
            <person name="Armbruster P."/>
            <person name="Huang X."/>
            <person name="Yang Y."/>
            <person name="Zhang H."/>
            <person name="He W."/>
            <person name="Peng H."/>
            <person name="Liu Y."/>
            <person name="Wu K."/>
            <person name="Chen J."/>
            <person name="Lirakis M."/>
            <person name="Topalis P."/>
            <person name="Van Leeuwen T."/>
            <person name="Hall A.B."/>
            <person name="Jiang X."/>
            <person name="Thorpe C."/>
            <person name="Mueller R.L."/>
            <person name="Sun C."/>
            <person name="Waterhouse R.M."/>
            <person name="Yan G."/>
            <person name="Tu Z.J."/>
            <person name="Fang X."/>
            <person name="James A.A."/>
        </authorList>
    </citation>
    <scope>NUCLEOTIDE SEQUENCE [LARGE SCALE GENOMIC DNA]</scope>
    <source>
        <strain evidence="12">Foshan</strain>
    </source>
</reference>
<feature type="region of interest" description="Disordered" evidence="7">
    <location>
        <begin position="371"/>
        <end position="431"/>
    </location>
</feature>
<accession>A0ABM1ZY37</accession>
<dbReference type="Gene3D" id="2.40.50.770">
    <property type="entry name" value="RecQ-mediated genome instability protein Rmi1, C-terminal domain"/>
    <property type="match status" value="1"/>
</dbReference>
<keyword evidence="5" id="KW-0539">Nucleus</keyword>
<dbReference type="PANTHER" id="PTHR14790">
    <property type="entry name" value="RECQ-MEDIATED GENOME INSTABILITY PROTEIN 1 RMI1"/>
    <property type="match status" value="1"/>
</dbReference>
<evidence type="ECO:0000256" key="5">
    <source>
        <dbReference type="ARBA" id="ARBA00023242"/>
    </source>
</evidence>